<evidence type="ECO:0000256" key="2">
    <source>
        <dbReference type="ARBA" id="ARBA00006275"/>
    </source>
</evidence>
<evidence type="ECO:0000259" key="8">
    <source>
        <dbReference type="Pfam" id="PF14322"/>
    </source>
</evidence>
<evidence type="ECO:0000256" key="4">
    <source>
        <dbReference type="ARBA" id="ARBA00023136"/>
    </source>
</evidence>
<dbReference type="Proteomes" id="UP001597511">
    <property type="component" value="Unassembled WGS sequence"/>
</dbReference>
<feature type="signal peptide" evidence="6">
    <location>
        <begin position="1"/>
        <end position="26"/>
    </location>
</feature>
<reference evidence="10" key="1">
    <citation type="journal article" date="2019" name="Int. J. Syst. Evol. Microbiol.">
        <title>The Global Catalogue of Microorganisms (GCM) 10K type strain sequencing project: providing services to taxonomists for standard genome sequencing and annotation.</title>
        <authorList>
            <consortium name="The Broad Institute Genomics Platform"/>
            <consortium name="The Broad Institute Genome Sequencing Center for Infectious Disease"/>
            <person name="Wu L."/>
            <person name="Ma J."/>
        </authorList>
    </citation>
    <scope>NUCLEOTIDE SEQUENCE [LARGE SCALE GENOMIC DNA]</scope>
    <source>
        <strain evidence="10">KCTC 23299</strain>
    </source>
</reference>
<protein>
    <submittedName>
        <fullName evidence="9">RagB/SusD family nutrient uptake outer membrane protein</fullName>
    </submittedName>
</protein>
<dbReference type="Gene3D" id="2.20.20.130">
    <property type="match status" value="1"/>
</dbReference>
<keyword evidence="3 6" id="KW-0732">Signal</keyword>
<evidence type="ECO:0000313" key="9">
    <source>
        <dbReference type="EMBL" id="MFD2919962.1"/>
    </source>
</evidence>
<dbReference type="CDD" id="cd08977">
    <property type="entry name" value="SusD"/>
    <property type="match status" value="1"/>
</dbReference>
<evidence type="ECO:0000259" key="7">
    <source>
        <dbReference type="Pfam" id="PF07980"/>
    </source>
</evidence>
<dbReference type="Pfam" id="PF07980">
    <property type="entry name" value="SusD_RagB"/>
    <property type="match status" value="1"/>
</dbReference>
<keyword evidence="10" id="KW-1185">Reference proteome</keyword>
<feature type="chain" id="PRO_5046244498" evidence="6">
    <location>
        <begin position="27"/>
        <end position="493"/>
    </location>
</feature>
<dbReference type="RefSeq" id="WP_386097708.1">
    <property type="nucleotide sequence ID" value="NZ_JBHUOZ010000002.1"/>
</dbReference>
<comment type="caution">
    <text evidence="9">The sequence shown here is derived from an EMBL/GenBank/DDBJ whole genome shotgun (WGS) entry which is preliminary data.</text>
</comment>
<gene>
    <name evidence="9" type="ORF">ACFS6H_09605</name>
</gene>
<proteinExistence type="inferred from homology"/>
<keyword evidence="4" id="KW-0472">Membrane</keyword>
<dbReference type="InterPro" id="IPR012944">
    <property type="entry name" value="SusD_RagB_dom"/>
</dbReference>
<comment type="subcellular location">
    <subcellularLocation>
        <location evidence="1">Cell outer membrane</location>
    </subcellularLocation>
</comment>
<dbReference type="PROSITE" id="PS51257">
    <property type="entry name" value="PROKAR_LIPOPROTEIN"/>
    <property type="match status" value="1"/>
</dbReference>
<dbReference type="SUPFAM" id="SSF48452">
    <property type="entry name" value="TPR-like"/>
    <property type="match status" value="1"/>
</dbReference>
<dbReference type="InterPro" id="IPR011990">
    <property type="entry name" value="TPR-like_helical_dom_sf"/>
</dbReference>
<comment type="similarity">
    <text evidence="2">Belongs to the SusD family.</text>
</comment>
<keyword evidence="5" id="KW-0998">Cell outer membrane</keyword>
<feature type="domain" description="RagB/SusD" evidence="7">
    <location>
        <begin position="327"/>
        <end position="492"/>
    </location>
</feature>
<dbReference type="Gene3D" id="1.25.40.390">
    <property type="match status" value="1"/>
</dbReference>
<accession>A0ABW6A5B5</accession>
<sequence length="493" mass="54046">MNKKNILATALIAMVIFITSCSKSFLDVPPTNQGDANDFIKTAADAKIAINGISRKMISSSYYGRTFVLYGDAKGGDLTVFSQGRGLDNLYTFNHAPTSGSYGDIWSTLYDILLQINSLLQNIDKLISNGSTENFDVYKGQALTLRALIYFDLVRLYGEPYNENKSAYGVSNITTPIPVFSQPLRNTVEENYTQIIKDLTDAAPLLPKTKLNGYINYYGNKAILARVNLYMGNNAGALTAAEEVIGATSLYSLYSNANWVNSWKAQYGSESIFELAVLPTTGGDLGNASLGAYLRAQGRGGAAILGWFGASDYYLDRLKQDATDVRWGVMGPDERSTTPNPRLGACYKYSGGTDLSGDGKGVSTAVNIKVIRLSEMYLIAAEAALPTNKLKASNYLNEIRKRAPALTPSTETTVTLDMIIDEKSKELFGEGHRFFDMIRLNRSITFNDEYIGAAITHRAKTIDRTFFKTILPIAQSEINANPGLKAQQNPNYQ</sequence>
<name>A0ABW6A5B5_9BACT</name>
<organism evidence="9 10">
    <name type="scientific">Terrimonas rubra</name>
    <dbReference type="NCBI Taxonomy" id="1035890"/>
    <lineage>
        <taxon>Bacteria</taxon>
        <taxon>Pseudomonadati</taxon>
        <taxon>Bacteroidota</taxon>
        <taxon>Chitinophagia</taxon>
        <taxon>Chitinophagales</taxon>
        <taxon>Chitinophagaceae</taxon>
        <taxon>Terrimonas</taxon>
    </lineage>
</organism>
<evidence type="ECO:0000256" key="3">
    <source>
        <dbReference type="ARBA" id="ARBA00022729"/>
    </source>
</evidence>
<dbReference type="EMBL" id="JBHUOZ010000002">
    <property type="protein sequence ID" value="MFD2919962.1"/>
    <property type="molecule type" value="Genomic_DNA"/>
</dbReference>
<evidence type="ECO:0000256" key="5">
    <source>
        <dbReference type="ARBA" id="ARBA00023237"/>
    </source>
</evidence>
<evidence type="ECO:0000313" key="10">
    <source>
        <dbReference type="Proteomes" id="UP001597511"/>
    </source>
</evidence>
<dbReference type="Pfam" id="PF14322">
    <property type="entry name" value="SusD-like_3"/>
    <property type="match status" value="1"/>
</dbReference>
<evidence type="ECO:0000256" key="6">
    <source>
        <dbReference type="SAM" id="SignalP"/>
    </source>
</evidence>
<dbReference type="Gene3D" id="1.25.40.900">
    <property type="match status" value="1"/>
</dbReference>
<dbReference type="InterPro" id="IPR033985">
    <property type="entry name" value="SusD-like_N"/>
</dbReference>
<feature type="domain" description="SusD-like N-terminal" evidence="8">
    <location>
        <begin position="94"/>
        <end position="223"/>
    </location>
</feature>
<evidence type="ECO:0000256" key="1">
    <source>
        <dbReference type="ARBA" id="ARBA00004442"/>
    </source>
</evidence>